<dbReference type="AlphaFoldDB" id="A0A3D9N878"/>
<gene>
    <name evidence="13" type="ORF">DFQ09_101490</name>
</gene>
<dbReference type="GO" id="GO:0009279">
    <property type="term" value="C:cell outer membrane"/>
    <property type="evidence" value="ECO:0007669"/>
    <property type="project" value="UniProtKB-SubCell"/>
</dbReference>
<name>A0A3D9N878_9FLAO</name>
<dbReference type="SUPFAM" id="SSF56935">
    <property type="entry name" value="Porins"/>
    <property type="match status" value="1"/>
</dbReference>
<dbReference type="Gene3D" id="2.60.40.1120">
    <property type="entry name" value="Carboxypeptidase-like, regulatory domain"/>
    <property type="match status" value="1"/>
</dbReference>
<dbReference type="CDD" id="cd01347">
    <property type="entry name" value="ligand_gated_channel"/>
    <property type="match status" value="1"/>
</dbReference>
<evidence type="ECO:0000313" key="14">
    <source>
        <dbReference type="Proteomes" id="UP000256919"/>
    </source>
</evidence>
<dbReference type="PANTHER" id="PTHR40980">
    <property type="entry name" value="PLUG DOMAIN-CONTAINING PROTEIN"/>
    <property type="match status" value="1"/>
</dbReference>
<dbReference type="Gene3D" id="2.40.170.20">
    <property type="entry name" value="TonB-dependent receptor, beta-barrel domain"/>
    <property type="match status" value="1"/>
</dbReference>
<evidence type="ECO:0000256" key="6">
    <source>
        <dbReference type="ARBA" id="ARBA00023136"/>
    </source>
</evidence>
<keyword evidence="2 8" id="KW-0813">Transport</keyword>
<feature type="domain" description="TonB-dependent receptor-like beta-barrel" evidence="11">
    <location>
        <begin position="448"/>
        <end position="959"/>
    </location>
</feature>
<evidence type="ECO:0000256" key="4">
    <source>
        <dbReference type="ARBA" id="ARBA00022692"/>
    </source>
</evidence>
<sequence length="996" mass="112721">MEKIKHKPKNNYLYYWLRHTCMLLALLFYTSTWALSNSQPSVLSTKVSVKANDETIEQLLKKIESISDISFVYSKSKISLNHKIKRTYTSETVEYILNDALPKTVTYATSKKKIILKKKEIPVKISQNQDHGRLVGIITDINGNFLPYANIIVEGRSIGTISDEVGKFSLELELGSYVLVVQYLGYLETNLEVTIKENETTTVTVILKENAQELDGTVVYGKIARGQAKALNEQKNADNIKNVVSYEQFSKYADRNAAEALQRIPGVALSRDQGEGELISIRGLSPRFNAVQVNGTRIPSPDPDTDRAVGLDLLQADLMESIVVNKTLTPDMDGDAIGGTVNFNLKQAPDKPILNASVSGGFNQQDSEFEEYGKDLQSYSVVMGKRFLNNKIGLIGAGSYYKTNRGSLLDQYTYTDDTSLDIEEKRNNDYDVKRVRYGLMLSPDIQFNENNGLKLLFNYNVYDDDEIRRLVDYLVTDGEEERETRNRGEYQKHMLYQLSGDHNLDLMDISYRLSYTEAEEDMPYRTYWRYGRDIDYSGLSNDELTNLGVSDDPNPDTQLYLNRIRFDNNLTNDKNYEGQLDVEIPFNLFGMESQLKVGGKMRSKSRISDAKRSQLDVDEDVNPFPINGGNFGFIDVRANDSEASQVGGLDEFVVDEDQGDGSDYKAEEDASAAYIKLTLGLADNLSLVTGVRYEKTTNKYTAIRADDFNSINEFSYDNFLPSAQIKYNFNTNTLLRVAYSTGFTRPPFSALIPGPDVVNIDERTITRKNPEIAPSTVNNFDIIFEKYSKNLGVFSIGVFGKFINNQIQTQKSFETINNDLYTVYQSINGESAKAMGVEVSLVHKFLNDGVPFLKWFGVSTNYTYAFSEQKISTVEDDEVITRTLPFESPENIFNLGLFYENPKIGLTFTISTVYRDAILIDLGTNELNDFYFGEEFHLDISASQRITNKLSAFVQLNNLTNQLEREYFGSPSEDFTRIHQTEGYGFWGSLGLKFEL</sequence>
<evidence type="ECO:0000256" key="9">
    <source>
        <dbReference type="RuleBase" id="RU003357"/>
    </source>
</evidence>
<evidence type="ECO:0000256" key="7">
    <source>
        <dbReference type="ARBA" id="ARBA00023237"/>
    </source>
</evidence>
<evidence type="ECO:0000256" key="3">
    <source>
        <dbReference type="ARBA" id="ARBA00022452"/>
    </source>
</evidence>
<evidence type="ECO:0000259" key="11">
    <source>
        <dbReference type="Pfam" id="PF00593"/>
    </source>
</evidence>
<keyword evidence="3 8" id="KW-1134">Transmembrane beta strand</keyword>
<dbReference type="Gene3D" id="2.170.130.10">
    <property type="entry name" value="TonB-dependent receptor, plug domain"/>
    <property type="match status" value="1"/>
</dbReference>
<protein>
    <submittedName>
        <fullName evidence="13">TonB-dependent receptor</fullName>
    </submittedName>
</protein>
<dbReference type="InterPro" id="IPR037066">
    <property type="entry name" value="Plug_dom_sf"/>
</dbReference>
<dbReference type="Pfam" id="PF00593">
    <property type="entry name" value="TonB_dep_Rec_b-barrel"/>
    <property type="match status" value="1"/>
</dbReference>
<dbReference type="InterPro" id="IPR008969">
    <property type="entry name" value="CarboxyPept-like_regulatory"/>
</dbReference>
<keyword evidence="14" id="KW-1185">Reference proteome</keyword>
<dbReference type="PANTHER" id="PTHR40980:SF4">
    <property type="entry name" value="TONB-DEPENDENT RECEPTOR-LIKE BETA-BARREL DOMAIN-CONTAINING PROTEIN"/>
    <property type="match status" value="1"/>
</dbReference>
<evidence type="ECO:0000313" key="13">
    <source>
        <dbReference type="EMBL" id="REE27656.1"/>
    </source>
</evidence>
<dbReference type="SUPFAM" id="SSF49464">
    <property type="entry name" value="Carboxypeptidase regulatory domain-like"/>
    <property type="match status" value="1"/>
</dbReference>
<accession>A0A3D9N878</accession>
<keyword evidence="10" id="KW-1133">Transmembrane helix</keyword>
<dbReference type="InterPro" id="IPR010104">
    <property type="entry name" value="TonB_rcpt_bac"/>
</dbReference>
<keyword evidence="5 9" id="KW-0798">TonB box</keyword>
<keyword evidence="6 8" id="KW-0472">Membrane</keyword>
<keyword evidence="13" id="KW-0675">Receptor</keyword>
<dbReference type="PROSITE" id="PS52016">
    <property type="entry name" value="TONB_DEPENDENT_REC_3"/>
    <property type="match status" value="1"/>
</dbReference>
<dbReference type="Proteomes" id="UP000256919">
    <property type="component" value="Unassembled WGS sequence"/>
</dbReference>
<dbReference type="OrthoDB" id="8727862at2"/>
<reference evidence="13 14" key="1">
    <citation type="submission" date="2018-07" db="EMBL/GenBank/DDBJ databases">
        <title>Genomic Encyclopedia of Type Strains, Phase III (KMG-III): the genomes of soil and plant-associated and newly described type strains.</title>
        <authorList>
            <person name="Whitman W."/>
        </authorList>
    </citation>
    <scope>NUCLEOTIDE SEQUENCE [LARGE SCALE GENOMIC DNA]</scope>
    <source>
        <strain evidence="13 14">CECT 7948</strain>
    </source>
</reference>
<evidence type="ECO:0000259" key="12">
    <source>
        <dbReference type="Pfam" id="PF07715"/>
    </source>
</evidence>
<dbReference type="NCBIfam" id="TIGR01782">
    <property type="entry name" value="TonB-Xanth-Caul"/>
    <property type="match status" value="1"/>
</dbReference>
<dbReference type="Pfam" id="PF07715">
    <property type="entry name" value="Plug"/>
    <property type="match status" value="1"/>
</dbReference>
<dbReference type="InterPro" id="IPR000531">
    <property type="entry name" value="Beta-barrel_TonB"/>
</dbReference>
<dbReference type="Pfam" id="PF13715">
    <property type="entry name" value="CarbopepD_reg_2"/>
    <property type="match status" value="1"/>
</dbReference>
<evidence type="ECO:0000256" key="1">
    <source>
        <dbReference type="ARBA" id="ARBA00004571"/>
    </source>
</evidence>
<evidence type="ECO:0000256" key="2">
    <source>
        <dbReference type="ARBA" id="ARBA00022448"/>
    </source>
</evidence>
<comment type="subcellular location">
    <subcellularLocation>
        <location evidence="1 8">Cell outer membrane</location>
        <topology evidence="1 8">Multi-pass membrane protein</topology>
    </subcellularLocation>
</comment>
<evidence type="ECO:0000256" key="10">
    <source>
        <dbReference type="SAM" id="Phobius"/>
    </source>
</evidence>
<dbReference type="InterPro" id="IPR036942">
    <property type="entry name" value="Beta-barrel_TonB_sf"/>
</dbReference>
<feature type="transmembrane region" description="Helical" evidence="10">
    <location>
        <begin position="12"/>
        <end position="35"/>
    </location>
</feature>
<dbReference type="InterPro" id="IPR012910">
    <property type="entry name" value="Plug_dom"/>
</dbReference>
<comment type="caution">
    <text evidence="13">The sequence shown here is derived from an EMBL/GenBank/DDBJ whole genome shotgun (WGS) entry which is preliminary data.</text>
</comment>
<feature type="domain" description="TonB-dependent receptor plug" evidence="12">
    <location>
        <begin position="236"/>
        <end position="340"/>
    </location>
</feature>
<dbReference type="EMBL" id="QREI01000001">
    <property type="protein sequence ID" value="REE27656.1"/>
    <property type="molecule type" value="Genomic_DNA"/>
</dbReference>
<organism evidence="13 14">
    <name type="scientific">Winogradskyella pacifica</name>
    <dbReference type="NCBI Taxonomy" id="664642"/>
    <lineage>
        <taxon>Bacteria</taxon>
        <taxon>Pseudomonadati</taxon>
        <taxon>Bacteroidota</taxon>
        <taxon>Flavobacteriia</taxon>
        <taxon>Flavobacteriales</taxon>
        <taxon>Flavobacteriaceae</taxon>
        <taxon>Winogradskyella</taxon>
    </lineage>
</organism>
<proteinExistence type="inferred from homology"/>
<dbReference type="InterPro" id="IPR039426">
    <property type="entry name" value="TonB-dep_rcpt-like"/>
</dbReference>
<comment type="similarity">
    <text evidence="8 9">Belongs to the TonB-dependent receptor family.</text>
</comment>
<evidence type="ECO:0000256" key="5">
    <source>
        <dbReference type="ARBA" id="ARBA00023077"/>
    </source>
</evidence>
<evidence type="ECO:0000256" key="8">
    <source>
        <dbReference type="PROSITE-ProRule" id="PRU01360"/>
    </source>
</evidence>
<keyword evidence="4 8" id="KW-0812">Transmembrane</keyword>
<keyword evidence="7 8" id="KW-0998">Cell outer membrane</keyword>
<dbReference type="RefSeq" id="WP_115807997.1">
    <property type="nucleotide sequence ID" value="NZ_QREI01000001.1"/>
</dbReference>